<accession>A0ABW6W3L4</accession>
<dbReference type="RefSeq" id="WP_020516411.1">
    <property type="nucleotide sequence ID" value="NZ_JBIAZU010000001.1"/>
</dbReference>
<sequence length="182" mass="19656">MDWAAFPWPDPGDYDRRKILSALRAVVAPHPKDWTDAGTLVRFAVGNDHRGTVYPAAVAMTEKLVMVAESYPGHPQWVALAVLEAWWGGYEPEVGFSSYVDADGSRLGVIPEIARRITGAAPLLTRIAGMVSEPANAALASALLTVIPLGWGHVVDEHGVVHSWGGRVDPDGSVHFPERENT</sequence>
<comment type="caution">
    <text evidence="1">The sequence shown here is derived from an EMBL/GenBank/DDBJ whole genome shotgun (WGS) entry which is preliminary data.</text>
</comment>
<keyword evidence="2" id="KW-1185">Reference proteome</keyword>
<evidence type="ECO:0000313" key="2">
    <source>
        <dbReference type="Proteomes" id="UP001602245"/>
    </source>
</evidence>
<protein>
    <submittedName>
        <fullName evidence="1">Uncharacterized protein</fullName>
    </submittedName>
</protein>
<dbReference type="EMBL" id="JBIAZU010000001">
    <property type="protein sequence ID" value="MFF5287902.1"/>
    <property type="molecule type" value="Genomic_DNA"/>
</dbReference>
<reference evidence="1 2" key="1">
    <citation type="submission" date="2024-10" db="EMBL/GenBank/DDBJ databases">
        <title>The Natural Products Discovery Center: Release of the First 8490 Sequenced Strains for Exploring Actinobacteria Biosynthetic Diversity.</title>
        <authorList>
            <person name="Kalkreuter E."/>
            <person name="Kautsar S.A."/>
            <person name="Yang D."/>
            <person name="Bader C.D."/>
            <person name="Teijaro C.N."/>
            <person name="Fluegel L."/>
            <person name="Davis C.M."/>
            <person name="Simpson J.R."/>
            <person name="Lauterbach L."/>
            <person name="Steele A.D."/>
            <person name="Gui C."/>
            <person name="Meng S."/>
            <person name="Li G."/>
            <person name="Viehrig K."/>
            <person name="Ye F."/>
            <person name="Su P."/>
            <person name="Kiefer A.F."/>
            <person name="Nichols A."/>
            <person name="Cepeda A.J."/>
            <person name="Yan W."/>
            <person name="Fan B."/>
            <person name="Jiang Y."/>
            <person name="Adhikari A."/>
            <person name="Zheng C.-J."/>
            <person name="Schuster L."/>
            <person name="Cowan T.M."/>
            <person name="Smanski M.J."/>
            <person name="Chevrette M.G."/>
            <person name="De Carvalho L.P.S."/>
            <person name="Shen B."/>
        </authorList>
    </citation>
    <scope>NUCLEOTIDE SEQUENCE [LARGE SCALE GENOMIC DNA]</scope>
    <source>
        <strain evidence="1 2">NPDC000087</strain>
    </source>
</reference>
<name>A0ABW6W3L4_9ACTN</name>
<organism evidence="1 2">
    <name type="scientific">Paractinoplanes globisporus</name>
    <dbReference type="NCBI Taxonomy" id="113565"/>
    <lineage>
        <taxon>Bacteria</taxon>
        <taxon>Bacillati</taxon>
        <taxon>Actinomycetota</taxon>
        <taxon>Actinomycetes</taxon>
        <taxon>Micromonosporales</taxon>
        <taxon>Micromonosporaceae</taxon>
        <taxon>Paractinoplanes</taxon>
    </lineage>
</organism>
<proteinExistence type="predicted"/>
<gene>
    <name evidence="1" type="ORF">ACFY35_00590</name>
</gene>
<dbReference type="Proteomes" id="UP001602245">
    <property type="component" value="Unassembled WGS sequence"/>
</dbReference>
<evidence type="ECO:0000313" key="1">
    <source>
        <dbReference type="EMBL" id="MFF5287902.1"/>
    </source>
</evidence>